<reference evidence="1" key="1">
    <citation type="journal article" date="2023" name="Access Microbiol">
        <title>De-novo genome assembly for Akanthomyces muscarius, a biocontrol agent of insect agricultural pests.</title>
        <authorList>
            <person name="Erdos Z."/>
            <person name="Studholme D.J."/>
            <person name="Raymond B."/>
            <person name="Sharma M."/>
        </authorList>
    </citation>
    <scope>NUCLEOTIDE SEQUENCE</scope>
    <source>
        <strain evidence="1">Ve6</strain>
    </source>
</reference>
<keyword evidence="2" id="KW-1185">Reference proteome</keyword>
<comment type="caution">
    <text evidence="1">The sequence shown here is derived from an EMBL/GenBank/DDBJ whole genome shotgun (WGS) entry which is preliminary data.</text>
</comment>
<proteinExistence type="predicted"/>
<dbReference type="RefSeq" id="XP_056056161.1">
    <property type="nucleotide sequence ID" value="XM_056199301.1"/>
</dbReference>
<dbReference type="GeneID" id="80888410"/>
<accession>A0A9W8UNC7</accession>
<protein>
    <submittedName>
        <fullName evidence="1">Uncharacterized protein</fullName>
    </submittedName>
</protein>
<evidence type="ECO:0000313" key="2">
    <source>
        <dbReference type="Proteomes" id="UP001144673"/>
    </source>
</evidence>
<evidence type="ECO:0000313" key="1">
    <source>
        <dbReference type="EMBL" id="KAJ4156037.1"/>
    </source>
</evidence>
<organism evidence="1 2">
    <name type="scientific">Akanthomyces muscarius</name>
    <name type="common">Entomopathogenic fungus</name>
    <name type="synonym">Lecanicillium muscarium</name>
    <dbReference type="NCBI Taxonomy" id="2231603"/>
    <lineage>
        <taxon>Eukaryota</taxon>
        <taxon>Fungi</taxon>
        <taxon>Dikarya</taxon>
        <taxon>Ascomycota</taxon>
        <taxon>Pezizomycotina</taxon>
        <taxon>Sordariomycetes</taxon>
        <taxon>Hypocreomycetidae</taxon>
        <taxon>Hypocreales</taxon>
        <taxon>Cordycipitaceae</taxon>
        <taxon>Akanthomyces</taxon>
    </lineage>
</organism>
<dbReference type="AlphaFoldDB" id="A0A9W8UNC7"/>
<dbReference type="KEGG" id="amus:LMH87_001251"/>
<sequence length="308" mass="34623">MQQPETTNPQPGPPSRPWQANLAFFPNPNVYNPTELDLRGFLRCRMPPPPGIQDVLFYITARFADGLFHPLAIVSQVPPSADRWPPVTKAFVAGAVQRIHEHLSNPTRHAFLETEVQRAALLYRNESSGRARQLAPGEPPGVATAEDRAIWLDNAPHRHAANALLNCLANGEGNEEEYWTPLELRTRFGMLDSRYKAVVFDITDLTRVTCGVIENEVVPVLDTSASPPLQTEESRRTVWTVPQWVLAENGFENVLSIKDESADALLSTFPDIPLIDRDVLKMLWRIDANRLLEFDDDDVVSEDFSLRP</sequence>
<dbReference type="Proteomes" id="UP001144673">
    <property type="component" value="Chromosome 6"/>
</dbReference>
<name>A0A9W8UNC7_AKAMU</name>
<dbReference type="EMBL" id="JAJHUN010000007">
    <property type="protein sequence ID" value="KAJ4156037.1"/>
    <property type="molecule type" value="Genomic_DNA"/>
</dbReference>
<gene>
    <name evidence="1" type="ORF">LMH87_001251</name>
</gene>